<dbReference type="Pfam" id="PF21783">
    <property type="entry name" value="YNCE"/>
    <property type="match status" value="1"/>
</dbReference>
<feature type="chain" id="PRO_5019130807" description="YNCE-like beta-propeller domain-containing protein" evidence="2">
    <location>
        <begin position="20"/>
        <end position="351"/>
    </location>
</feature>
<evidence type="ECO:0000259" key="3">
    <source>
        <dbReference type="Pfam" id="PF21783"/>
    </source>
</evidence>
<dbReference type="EMBL" id="CP022987">
    <property type="protein sequence ID" value="QAA93159.1"/>
    <property type="molecule type" value="Genomic_DNA"/>
</dbReference>
<dbReference type="AlphaFoldDB" id="A0A410GA12"/>
<evidence type="ECO:0000256" key="1">
    <source>
        <dbReference type="ARBA" id="ARBA00022729"/>
    </source>
</evidence>
<protein>
    <recommendedName>
        <fullName evidence="3">YNCE-like beta-propeller domain-containing protein</fullName>
    </recommendedName>
</protein>
<dbReference type="InterPro" id="IPR019405">
    <property type="entry name" value="Lactonase_7-beta_prop"/>
</dbReference>
<dbReference type="InterPro" id="IPR011048">
    <property type="entry name" value="Haem_d1_sf"/>
</dbReference>
<dbReference type="InterPro" id="IPR011964">
    <property type="entry name" value="YVTN_b-propeller_repeat"/>
</dbReference>
<dbReference type="PANTHER" id="PTHR47197:SF3">
    <property type="entry name" value="DIHYDRO-HEME D1 DEHYDROGENASE"/>
    <property type="match status" value="1"/>
</dbReference>
<keyword evidence="5" id="KW-1185">Reference proteome</keyword>
<name>A0A410GA12_9BURK</name>
<dbReference type="PANTHER" id="PTHR47197">
    <property type="entry name" value="PROTEIN NIRF"/>
    <property type="match status" value="1"/>
</dbReference>
<evidence type="ECO:0000256" key="2">
    <source>
        <dbReference type="SAM" id="SignalP"/>
    </source>
</evidence>
<dbReference type="Proteomes" id="UP000283474">
    <property type="component" value="Chromosome"/>
</dbReference>
<proteinExistence type="predicted"/>
<organism evidence="4 5">
    <name type="scientific">Pollutimonas thiosulfatoxidans</name>
    <dbReference type="NCBI Taxonomy" id="2028345"/>
    <lineage>
        <taxon>Bacteria</taxon>
        <taxon>Pseudomonadati</taxon>
        <taxon>Pseudomonadota</taxon>
        <taxon>Betaproteobacteria</taxon>
        <taxon>Burkholderiales</taxon>
        <taxon>Alcaligenaceae</taxon>
        <taxon>Pollutimonas</taxon>
    </lineage>
</organism>
<dbReference type="InterPro" id="IPR051200">
    <property type="entry name" value="Host-pathogen_enzymatic-act"/>
</dbReference>
<dbReference type="InterPro" id="IPR015943">
    <property type="entry name" value="WD40/YVTN_repeat-like_dom_sf"/>
</dbReference>
<dbReference type="SUPFAM" id="SSF51004">
    <property type="entry name" value="C-terminal (heme d1) domain of cytochrome cd1-nitrite reductase"/>
    <property type="match status" value="1"/>
</dbReference>
<feature type="domain" description="YNCE-like beta-propeller" evidence="3">
    <location>
        <begin position="202"/>
        <end position="345"/>
    </location>
</feature>
<dbReference type="Gene3D" id="2.130.10.10">
    <property type="entry name" value="YVTN repeat-like/Quinoprotein amine dehydrogenase"/>
    <property type="match status" value="3"/>
</dbReference>
<dbReference type="KEGG" id="pus:CKA81_04390"/>
<gene>
    <name evidence="4" type="ORF">CKA81_04390</name>
</gene>
<feature type="signal peptide" evidence="2">
    <location>
        <begin position="1"/>
        <end position="19"/>
    </location>
</feature>
<dbReference type="NCBIfam" id="TIGR02276">
    <property type="entry name" value="beta_rpt_yvtn"/>
    <property type="match status" value="4"/>
</dbReference>
<dbReference type="Pfam" id="PF10282">
    <property type="entry name" value="Lactonase"/>
    <property type="match status" value="1"/>
</dbReference>
<evidence type="ECO:0000313" key="5">
    <source>
        <dbReference type="Proteomes" id="UP000283474"/>
    </source>
</evidence>
<sequence length="351" mass="36037">MRPVLVAVAFALSASAVHAAGLPNGVVYSANEGDGSISEINLTTGDVRTAQIAVLPHNVQISPDGKTLLAVGTSVVKAGGHGTHGGEGKTSDNGTADSHSGIDAGLLILNAGQLDQVPETLPAGSHPSHIVTSSDGRYAYITNADTDRVSVVDIQGKKIIAEVATGGYPHGLRLSPDGRELYVANVSDNSVSVIDTESLKEAARISLGKAPVQVAFTPDGKHVYVSLRDEDSVAIIDTSSRKAVKNLSVGRNPIQLYAAAGGSKMYVANQGSDNNPDNTVSVIDTKTQTVIDTVVTGKGAHGVVASSDGGFVFITNTKDNTVSAIDTSTQDVVATYSVGPNPNGITYRSIP</sequence>
<evidence type="ECO:0000313" key="4">
    <source>
        <dbReference type="EMBL" id="QAA93159.1"/>
    </source>
</evidence>
<keyword evidence="1 2" id="KW-0732">Signal</keyword>
<reference evidence="4 5" key="1">
    <citation type="submission" date="2017-08" db="EMBL/GenBank/DDBJ databases">
        <authorList>
            <person name="Park S.-J."/>
            <person name="Kim H."/>
        </authorList>
    </citation>
    <scope>NUCLEOTIDE SEQUENCE [LARGE SCALE GENOMIC DNA]</scope>
    <source>
        <strain evidence="5">ye3</strain>
    </source>
</reference>
<accession>A0A410GA12</accession>
<dbReference type="InterPro" id="IPR048433">
    <property type="entry name" value="YNCE-like_beta-prop"/>
</dbReference>
<dbReference type="OrthoDB" id="8674919at2"/>